<feature type="transmembrane region" description="Helical" evidence="7">
    <location>
        <begin position="398"/>
        <end position="418"/>
    </location>
</feature>
<evidence type="ECO:0000259" key="8">
    <source>
        <dbReference type="Pfam" id="PF06814"/>
    </source>
</evidence>
<dbReference type="VEuPathDB" id="PlasmoDB:PCYB_144230"/>
<dbReference type="EMBL" id="DF157106">
    <property type="protein sequence ID" value="GAB68995.1"/>
    <property type="molecule type" value="Genomic_DNA"/>
</dbReference>
<feature type="transmembrane region" description="Helical" evidence="7">
    <location>
        <begin position="356"/>
        <end position="378"/>
    </location>
</feature>
<dbReference type="InterPro" id="IPR009637">
    <property type="entry name" value="GPR107/GPR108-like"/>
</dbReference>
<evidence type="ECO:0000256" key="4">
    <source>
        <dbReference type="ARBA" id="ARBA00022989"/>
    </source>
</evidence>
<dbReference type="KEGG" id="pcy:PCYB_144230"/>
<feature type="domain" description="GOST seven transmembrane" evidence="8">
    <location>
        <begin position="321"/>
        <end position="565"/>
    </location>
</feature>
<dbReference type="GO" id="GO:0005794">
    <property type="term" value="C:Golgi apparatus"/>
    <property type="evidence" value="ECO:0007669"/>
    <property type="project" value="TreeGrafter"/>
</dbReference>
<keyword evidence="5 7" id="KW-0472">Membrane</keyword>
<protein>
    <submittedName>
        <fullName evidence="9">Receptor putative</fullName>
    </submittedName>
</protein>
<feature type="transmembrane region" description="Helical" evidence="7">
    <location>
        <begin position="505"/>
        <end position="529"/>
    </location>
</feature>
<keyword evidence="9" id="KW-0675">Receptor</keyword>
<evidence type="ECO:0000256" key="3">
    <source>
        <dbReference type="ARBA" id="ARBA00022729"/>
    </source>
</evidence>
<feature type="transmembrane region" description="Helical" evidence="7">
    <location>
        <begin position="541"/>
        <end position="561"/>
    </location>
</feature>
<evidence type="ECO:0000313" key="9">
    <source>
        <dbReference type="EMBL" id="GAB68995.1"/>
    </source>
</evidence>
<reference evidence="9 10" key="1">
    <citation type="journal article" date="2012" name="Nat. Genet.">
        <title>Plasmodium cynomolgi genome sequences provide insight into Plasmodium vivax and the monkey malaria clade.</title>
        <authorList>
            <person name="Tachibana S."/>
            <person name="Sullivan S.A."/>
            <person name="Kawai S."/>
            <person name="Nakamura S."/>
            <person name="Kim H.R."/>
            <person name="Goto N."/>
            <person name="Arisue N."/>
            <person name="Palacpac N.M.Q."/>
            <person name="Honma H."/>
            <person name="Yagi M."/>
            <person name="Tougan T."/>
            <person name="Katakai Y."/>
            <person name="Kaneko O."/>
            <person name="Mita T."/>
            <person name="Kita K."/>
            <person name="Yasutomi Y."/>
            <person name="Sutton P.L."/>
            <person name="Shakhbatyan R."/>
            <person name="Horii T."/>
            <person name="Yasunaga T."/>
            <person name="Barnwell J.W."/>
            <person name="Escalante A.A."/>
            <person name="Carlton J.M."/>
            <person name="Tanabe K."/>
        </authorList>
    </citation>
    <scope>NUCLEOTIDE SEQUENCE [LARGE SCALE GENOMIC DNA]</scope>
    <source>
        <strain evidence="9 10">B</strain>
    </source>
</reference>
<evidence type="ECO:0000256" key="6">
    <source>
        <dbReference type="SAM" id="MobiDB-lite"/>
    </source>
</evidence>
<keyword evidence="4 7" id="KW-1133">Transmembrane helix</keyword>
<evidence type="ECO:0000256" key="5">
    <source>
        <dbReference type="ARBA" id="ARBA00023136"/>
    </source>
</evidence>
<dbReference type="PANTHER" id="PTHR21229">
    <property type="entry name" value="LUNG SEVEN TRANSMEMBRANE RECEPTOR"/>
    <property type="match status" value="1"/>
</dbReference>
<keyword evidence="3" id="KW-0732">Signal</keyword>
<feature type="transmembrane region" description="Helical" evidence="7">
    <location>
        <begin position="459"/>
        <end position="484"/>
    </location>
</feature>
<dbReference type="AlphaFoldDB" id="K6V1J1"/>
<keyword evidence="2 7" id="KW-0812">Transmembrane</keyword>
<dbReference type="OMA" id="QFVIKIQ"/>
<feature type="region of interest" description="Disordered" evidence="6">
    <location>
        <begin position="105"/>
        <end position="146"/>
    </location>
</feature>
<accession>K6V1J1</accession>
<feature type="transmembrane region" description="Helical" evidence="7">
    <location>
        <begin position="430"/>
        <end position="447"/>
    </location>
</feature>
<dbReference type="InterPro" id="IPR053937">
    <property type="entry name" value="GOST_TM"/>
</dbReference>
<feature type="transmembrane region" description="Helical" evidence="7">
    <location>
        <begin position="325"/>
        <end position="344"/>
    </location>
</feature>
<name>K6V1J1_PLACD</name>
<sequence>MMIWKSTQKVKCKTEFLIVVFLLLFASITSSQLIKLDGQKINTNYILYVLKGLYIFGKNDTPYVLLGEKKDMTTKGPHAIFENIGISTTENKNTKYFSFDMEESTADGQGKNESDGENTSDEHSTSESNNSSDEEDEDADEKDKKDKFKINLYKDNPYLRKKKEYMHKHENDEELNTDNLFLEVVIMKESDFNKFYLPKDSNVCCHTEERGMDGNDSYTCPGRGYLKRYVKESSMYALKLPVYFVNDRISNNDEMSPLENEVNHEQFLNRIQGRHIYNIDETDVYALFLSNCSDSKKYELELHGNIHILNKYGYLPGDKIPKLNLYVLCMLIYAIYLFAWIYLLMRNKQFVIKIQIWILVCIFLYLVENFFIFLYFLVYNLRARVNSNLLFLSVCSSILKNVCSYLLILLGSLGWGLVIPTLDKKTFIKIKVLFFFFIIFDFIKQFLDMHLTDAEVNAVYFLFCIIPVTIIYSIIYLWVFTSASKIIIQLNEDKQYEKLNMFKKFFNVLIFSLIFSVIAFVIDIVVMLFVDNTIWSLKCYLSEGIISCLFLIIITAMFMLFRPSDRLKRISHFTEIGDMDEMEDFSHFKTSMEDISIVIKTTVDVLPNWSLHPRTTE</sequence>
<organism evidence="9 10">
    <name type="scientific">Plasmodium cynomolgi (strain B)</name>
    <dbReference type="NCBI Taxonomy" id="1120755"/>
    <lineage>
        <taxon>Eukaryota</taxon>
        <taxon>Sar</taxon>
        <taxon>Alveolata</taxon>
        <taxon>Apicomplexa</taxon>
        <taxon>Aconoidasida</taxon>
        <taxon>Haemosporida</taxon>
        <taxon>Plasmodiidae</taxon>
        <taxon>Plasmodium</taxon>
        <taxon>Plasmodium (Plasmodium)</taxon>
    </lineage>
</organism>
<dbReference type="RefSeq" id="XP_004224942.1">
    <property type="nucleotide sequence ID" value="XM_004224894.1"/>
</dbReference>
<keyword evidence="10" id="KW-1185">Reference proteome</keyword>
<dbReference type="PANTHER" id="PTHR21229:SF1">
    <property type="entry name" value="GH17801P"/>
    <property type="match status" value="1"/>
</dbReference>
<feature type="compositionally biased region" description="Basic and acidic residues" evidence="6">
    <location>
        <begin position="110"/>
        <end position="125"/>
    </location>
</feature>
<evidence type="ECO:0000256" key="1">
    <source>
        <dbReference type="ARBA" id="ARBA00004141"/>
    </source>
</evidence>
<evidence type="ECO:0000313" key="10">
    <source>
        <dbReference type="Proteomes" id="UP000006319"/>
    </source>
</evidence>
<comment type="subcellular location">
    <subcellularLocation>
        <location evidence="1">Membrane</location>
        <topology evidence="1">Multi-pass membrane protein</topology>
    </subcellularLocation>
</comment>
<dbReference type="PhylomeDB" id="K6V1J1"/>
<proteinExistence type="predicted"/>
<gene>
    <name evidence="9" type="ORF">PCYB_144230</name>
</gene>
<dbReference type="GO" id="GO:0016020">
    <property type="term" value="C:membrane"/>
    <property type="evidence" value="ECO:0007669"/>
    <property type="project" value="UniProtKB-SubCell"/>
</dbReference>
<dbReference type="eggNOG" id="KOG2568">
    <property type="taxonomic scope" value="Eukaryota"/>
</dbReference>
<evidence type="ECO:0000256" key="7">
    <source>
        <dbReference type="SAM" id="Phobius"/>
    </source>
</evidence>
<dbReference type="Pfam" id="PF06814">
    <property type="entry name" value="GOST_TM"/>
    <property type="match status" value="1"/>
</dbReference>
<dbReference type="OrthoDB" id="19932at2759"/>
<dbReference type="GeneID" id="14695376"/>
<dbReference type="Proteomes" id="UP000006319">
    <property type="component" value="Chromosome 14"/>
</dbReference>
<evidence type="ECO:0000256" key="2">
    <source>
        <dbReference type="ARBA" id="ARBA00022692"/>
    </source>
</evidence>